<dbReference type="InterPro" id="IPR052026">
    <property type="entry name" value="ExeA_AAA_ATPase_DNA-bind"/>
</dbReference>
<dbReference type="Pfam" id="PF13401">
    <property type="entry name" value="AAA_22"/>
    <property type="match status" value="1"/>
</dbReference>
<keyword evidence="2" id="KW-0472">Membrane</keyword>
<protein>
    <submittedName>
        <fullName evidence="4">AAA family ATPase</fullName>
    </submittedName>
</protein>
<reference evidence="4 5" key="1">
    <citation type="submission" date="2024-09" db="EMBL/GenBank/DDBJ databases">
        <authorList>
            <person name="Zhang Z.-H."/>
        </authorList>
    </citation>
    <scope>NUCLEOTIDE SEQUENCE [LARGE SCALE GENOMIC DNA]</scope>
    <source>
        <strain evidence="4 5">HHTR114</strain>
    </source>
</reference>
<evidence type="ECO:0000259" key="3">
    <source>
        <dbReference type="SMART" id="SM00382"/>
    </source>
</evidence>
<feature type="compositionally biased region" description="Basic and acidic residues" evidence="1">
    <location>
        <begin position="351"/>
        <end position="360"/>
    </location>
</feature>
<keyword evidence="2" id="KW-1133">Transmembrane helix</keyword>
<dbReference type="Gene3D" id="3.40.50.300">
    <property type="entry name" value="P-loop containing nucleotide triphosphate hydrolases"/>
    <property type="match status" value="1"/>
</dbReference>
<dbReference type="Gene3D" id="3.90.550.10">
    <property type="entry name" value="Spore Coat Polysaccharide Biosynthesis Protein SpsA, Chain A"/>
    <property type="match status" value="1"/>
</dbReference>
<dbReference type="CDD" id="cd00009">
    <property type="entry name" value="AAA"/>
    <property type="match status" value="1"/>
</dbReference>
<dbReference type="SUPFAM" id="SSF52540">
    <property type="entry name" value="P-loop containing nucleoside triphosphate hydrolases"/>
    <property type="match status" value="1"/>
</dbReference>
<dbReference type="EMBL" id="JBHPON010000002">
    <property type="protein sequence ID" value="MFC6036079.1"/>
    <property type="molecule type" value="Genomic_DNA"/>
</dbReference>
<dbReference type="PANTHER" id="PTHR35894">
    <property type="entry name" value="GENERAL SECRETION PATHWAY PROTEIN A-RELATED"/>
    <property type="match status" value="1"/>
</dbReference>
<evidence type="ECO:0000256" key="1">
    <source>
        <dbReference type="SAM" id="MobiDB-lite"/>
    </source>
</evidence>
<feature type="compositionally biased region" description="Basic and acidic residues" evidence="1">
    <location>
        <begin position="311"/>
        <end position="323"/>
    </location>
</feature>
<evidence type="ECO:0000256" key="2">
    <source>
        <dbReference type="SAM" id="Phobius"/>
    </source>
</evidence>
<accession>A0ABW1KX33</accession>
<sequence length="714" mass="78244">MYEQFFGLTEKPFSIQPDPSFLYWGRTHRLAYAMLEYGVLNHAGISVITGEVGCGKTTLIHRLLDQLSDTHTVALLSNVQEGRGDLLSWLLMSFGQPFESGSHVALFSQLQQFFISEYAQGRRIVLIIDEAQNLSTDMLEELRLLSNINAGKDQLLQLILVGQPELKGVLNKPELLQLTQRVGSDFHLTPLSREEVHSYIETRLSIAGCRRRIFTDRAIDLIAEQSRGVPRVINVIADTALVYAFSAEDLVVGVETIRSVVRDKKSYGVFGIASREPSAPPIAAADDEDEGPDAFVDDRTDFLSRNIPTPPERDDLADAREDEFASGVPVKTLTDLRAEVTSRAMPASDEAGLRLAERPAPEPQRAPEPAPAPVAQPAEPAQQKAIIGAVIIGLDPRISPEAAIRSLPEDCAAVFAPLTPMNEAVAAARKAGAEIAEIGKGPQTAGRAKNAGYRHLKKLIPGIRYVQFMDAACALDPDWFASAEKFMERRPEVAVIEGRMRQRNGDEVAFPTVSEQRKNETPGEIVSVIAPGAFMRAEAFEAAGGFRGDLLSCENDDLCIRQRRRGAHIWRLETDMMINEPRKTNWWKRAVLRGFDNAYAMSLHGGPPERHGVGETVRAMMWGFFIPLAIVAAAVLGAIVANMFAPMTPAPFAAAGILVLGAAVYALKILASLLRRGPFRLKSWGEAFGAVFGRFAEALGVIRFWFGGDRPSRA</sequence>
<feature type="transmembrane region" description="Helical" evidence="2">
    <location>
        <begin position="619"/>
        <end position="640"/>
    </location>
</feature>
<dbReference type="InterPro" id="IPR003593">
    <property type="entry name" value="AAA+_ATPase"/>
</dbReference>
<gene>
    <name evidence="4" type="ORF">ACFMB1_11020</name>
</gene>
<dbReference type="InterPro" id="IPR029044">
    <property type="entry name" value="Nucleotide-diphossugar_trans"/>
</dbReference>
<feature type="transmembrane region" description="Helical" evidence="2">
    <location>
        <begin position="652"/>
        <end position="675"/>
    </location>
</feature>
<name>A0ABW1KX33_9PROT</name>
<dbReference type="PANTHER" id="PTHR35894:SF1">
    <property type="entry name" value="PHOSPHORIBULOKINASE _ URIDINE KINASE FAMILY"/>
    <property type="match status" value="1"/>
</dbReference>
<comment type="caution">
    <text evidence="4">The sequence shown here is derived from an EMBL/GenBank/DDBJ whole genome shotgun (WGS) entry which is preliminary data.</text>
</comment>
<feature type="region of interest" description="Disordered" evidence="1">
    <location>
        <begin position="341"/>
        <end position="380"/>
    </location>
</feature>
<feature type="domain" description="AAA+ ATPase" evidence="3">
    <location>
        <begin position="42"/>
        <end position="192"/>
    </location>
</feature>
<feature type="compositionally biased region" description="Pro residues" evidence="1">
    <location>
        <begin position="361"/>
        <end position="374"/>
    </location>
</feature>
<keyword evidence="2" id="KW-0812">Transmembrane</keyword>
<dbReference type="RefSeq" id="WP_379882693.1">
    <property type="nucleotide sequence ID" value="NZ_JBHPON010000002.1"/>
</dbReference>
<dbReference type="SUPFAM" id="SSF53448">
    <property type="entry name" value="Nucleotide-diphospho-sugar transferases"/>
    <property type="match status" value="1"/>
</dbReference>
<dbReference type="SMART" id="SM00382">
    <property type="entry name" value="AAA"/>
    <property type="match status" value="1"/>
</dbReference>
<dbReference type="InterPro" id="IPR049945">
    <property type="entry name" value="AAA_22"/>
</dbReference>
<feature type="transmembrane region" description="Helical" evidence="2">
    <location>
        <begin position="687"/>
        <end position="706"/>
    </location>
</feature>
<organism evidence="4 5">
    <name type="scientific">Hyphococcus aureus</name>
    <dbReference type="NCBI Taxonomy" id="2666033"/>
    <lineage>
        <taxon>Bacteria</taxon>
        <taxon>Pseudomonadati</taxon>
        <taxon>Pseudomonadota</taxon>
        <taxon>Alphaproteobacteria</taxon>
        <taxon>Parvularculales</taxon>
        <taxon>Parvularculaceae</taxon>
        <taxon>Hyphococcus</taxon>
    </lineage>
</organism>
<evidence type="ECO:0000313" key="5">
    <source>
        <dbReference type="Proteomes" id="UP001596116"/>
    </source>
</evidence>
<dbReference type="Proteomes" id="UP001596116">
    <property type="component" value="Unassembled WGS sequence"/>
</dbReference>
<proteinExistence type="predicted"/>
<dbReference type="InterPro" id="IPR027417">
    <property type="entry name" value="P-loop_NTPase"/>
</dbReference>
<evidence type="ECO:0000313" key="4">
    <source>
        <dbReference type="EMBL" id="MFC6036079.1"/>
    </source>
</evidence>
<keyword evidence="5" id="KW-1185">Reference proteome</keyword>
<feature type="region of interest" description="Disordered" evidence="1">
    <location>
        <begin position="301"/>
        <end position="323"/>
    </location>
</feature>